<gene>
    <name evidence="8" type="primary">MTFR2</name>
</gene>
<dbReference type="Proteomes" id="UP000515202">
    <property type="component" value="Unplaced"/>
</dbReference>
<keyword evidence="6" id="KW-1133">Transmembrane helix</keyword>
<dbReference type="OrthoDB" id="2133332at2759"/>
<feature type="region of interest" description="Disordered" evidence="5">
    <location>
        <begin position="217"/>
        <end position="250"/>
    </location>
</feature>
<dbReference type="Pfam" id="PF05308">
    <property type="entry name" value="Mito_fiss_reg"/>
    <property type="match status" value="2"/>
</dbReference>
<evidence type="ECO:0000256" key="6">
    <source>
        <dbReference type="SAM" id="Phobius"/>
    </source>
</evidence>
<feature type="compositionally biased region" description="Polar residues" evidence="5">
    <location>
        <begin position="217"/>
        <end position="227"/>
    </location>
</feature>
<feature type="compositionally biased region" description="Polar residues" evidence="5">
    <location>
        <begin position="319"/>
        <end position="329"/>
    </location>
</feature>
<feature type="compositionally biased region" description="Pro residues" evidence="5">
    <location>
        <begin position="189"/>
        <end position="199"/>
    </location>
</feature>
<dbReference type="InterPro" id="IPR007972">
    <property type="entry name" value="Mtfr1"/>
</dbReference>
<evidence type="ECO:0000256" key="1">
    <source>
        <dbReference type="ARBA" id="ARBA00004173"/>
    </source>
</evidence>
<feature type="region of interest" description="Disordered" evidence="5">
    <location>
        <begin position="272"/>
        <end position="292"/>
    </location>
</feature>
<comment type="similarity">
    <text evidence="2 4">Belongs to the MTFR1 family.</text>
</comment>
<feature type="transmembrane region" description="Helical" evidence="6">
    <location>
        <begin position="111"/>
        <end position="131"/>
    </location>
</feature>
<dbReference type="AlphaFoldDB" id="A0A6P6C9N9"/>
<dbReference type="GO" id="GO:0000266">
    <property type="term" value="P:mitochondrial fission"/>
    <property type="evidence" value="ECO:0007669"/>
    <property type="project" value="UniProtKB-UniRule"/>
</dbReference>
<accession>A0A6P6C9N9</accession>
<evidence type="ECO:0000256" key="2">
    <source>
        <dbReference type="ARBA" id="ARBA00005807"/>
    </source>
</evidence>
<evidence type="ECO:0000256" key="4">
    <source>
        <dbReference type="RuleBase" id="RU369053"/>
    </source>
</evidence>
<organism evidence="7 8">
    <name type="scientific">Pteropus vampyrus</name>
    <name type="common">Large flying fox</name>
    <dbReference type="NCBI Taxonomy" id="132908"/>
    <lineage>
        <taxon>Eukaryota</taxon>
        <taxon>Metazoa</taxon>
        <taxon>Chordata</taxon>
        <taxon>Craniata</taxon>
        <taxon>Vertebrata</taxon>
        <taxon>Euteleostomi</taxon>
        <taxon>Mammalia</taxon>
        <taxon>Eutheria</taxon>
        <taxon>Laurasiatheria</taxon>
        <taxon>Chiroptera</taxon>
        <taxon>Yinpterochiroptera</taxon>
        <taxon>Pteropodoidea</taxon>
        <taxon>Pteropodidae</taxon>
        <taxon>Pteropodinae</taxon>
        <taxon>Pteropus</taxon>
    </lineage>
</organism>
<dbReference type="KEGG" id="pvp:105289523"/>
<evidence type="ECO:0000313" key="8">
    <source>
        <dbReference type="RefSeq" id="XP_023384102.1"/>
    </source>
</evidence>
<sequence length="342" mass="38532">MSLILNILREILEYFGVPMDQVLQIWKNKDYGSTRSIVRIIGKILPLDPCPRPNFELIPLLNSVDSGNGGYVVPSFADILCVANDEEASYLRFRLHLLFGLTLTEVMKQMGLLPSYIVILVALQKLFLFWFKLVQCVMLKRIFTWFFNTTLFLASFDLNDEPSGLGPMPSSGTAQLSVEQDPFSSSVLPCPPPPPPLPPQVSSLQPPCSPLIQPGSNNICDSDNSATEMRKQHLGASKANYSRHSKNQKNKDVPNMLDVLKDMNKIKLRAVERSPGGRPIHKRKRQNSDWDPVSLISQALKQKFAFQEDDSFERENRSWESSPFSSPENSKFGHHISQSEGQ</sequence>
<protein>
    <recommendedName>
        <fullName evidence="4">Mitochondrial fission regulator</fullName>
    </recommendedName>
</protein>
<comment type="subcellular location">
    <subcellularLocation>
        <location evidence="1 4">Mitochondrion</location>
    </subcellularLocation>
</comment>
<keyword evidence="6" id="KW-0472">Membrane</keyword>
<dbReference type="GO" id="GO:0009060">
    <property type="term" value="P:aerobic respiration"/>
    <property type="evidence" value="ECO:0007669"/>
    <property type="project" value="UniProtKB-UniRule"/>
</dbReference>
<keyword evidence="6" id="KW-0812">Transmembrane</keyword>
<dbReference type="RefSeq" id="XP_023384102.1">
    <property type="nucleotide sequence ID" value="XM_023528334.1"/>
</dbReference>
<dbReference type="CTD" id="113115"/>
<feature type="region of interest" description="Disordered" evidence="5">
    <location>
        <begin position="182"/>
        <end position="204"/>
    </location>
</feature>
<dbReference type="PANTHER" id="PTHR14215:SF2">
    <property type="entry name" value="MITOCHONDRIAL FISSION REGULATOR 2"/>
    <property type="match status" value="1"/>
</dbReference>
<dbReference type="PANTHER" id="PTHR14215">
    <property type="entry name" value="PROTEIN OF UNKNOWN FUNCTION DUF729"/>
    <property type="match status" value="1"/>
</dbReference>
<evidence type="ECO:0000313" key="7">
    <source>
        <dbReference type="Proteomes" id="UP000515202"/>
    </source>
</evidence>
<name>A0A6P6C9N9_PTEVA</name>
<dbReference type="GeneID" id="105289523"/>
<keyword evidence="3 4" id="KW-0496">Mitochondrion</keyword>
<evidence type="ECO:0000256" key="3">
    <source>
        <dbReference type="ARBA" id="ARBA00023128"/>
    </source>
</evidence>
<evidence type="ECO:0000256" key="5">
    <source>
        <dbReference type="SAM" id="MobiDB-lite"/>
    </source>
</evidence>
<dbReference type="GO" id="GO:0005739">
    <property type="term" value="C:mitochondrion"/>
    <property type="evidence" value="ECO:0007669"/>
    <property type="project" value="UniProtKB-SubCell"/>
</dbReference>
<feature type="region of interest" description="Disordered" evidence="5">
    <location>
        <begin position="306"/>
        <end position="342"/>
    </location>
</feature>
<reference evidence="8" key="1">
    <citation type="submission" date="2025-08" db="UniProtKB">
        <authorList>
            <consortium name="RefSeq"/>
        </authorList>
    </citation>
    <scope>IDENTIFICATION</scope>
    <source>
        <tissue evidence="8">Kidney</tissue>
    </source>
</reference>
<keyword evidence="7" id="KW-1185">Reference proteome</keyword>
<comment type="function">
    <text evidence="4">Plays a role in mitochondrial aerobic respiration. Regulates mitochondrial organization and fission.</text>
</comment>
<proteinExistence type="inferred from homology"/>